<feature type="non-terminal residue" evidence="1">
    <location>
        <position position="27"/>
    </location>
</feature>
<comment type="caution">
    <text evidence="1">The sequence shown here is derived from an EMBL/GenBank/DDBJ whole genome shotgun (WGS) entry which is preliminary data.</text>
</comment>
<dbReference type="EMBL" id="ASHM01243449">
    <property type="protein sequence ID" value="PNX69194.1"/>
    <property type="molecule type" value="Genomic_DNA"/>
</dbReference>
<accession>A0A2K3KSD1</accession>
<dbReference type="AlphaFoldDB" id="A0A2K3KSD1"/>
<dbReference type="Proteomes" id="UP000236291">
    <property type="component" value="Unassembled WGS sequence"/>
</dbReference>
<proteinExistence type="predicted"/>
<evidence type="ECO:0000313" key="1">
    <source>
        <dbReference type="EMBL" id="PNX69194.1"/>
    </source>
</evidence>
<sequence length="27" mass="2997">MERLTSTIWLGELRDATNCFAVDNAIG</sequence>
<name>A0A2K3KSD1_TRIPR</name>
<evidence type="ECO:0000313" key="2">
    <source>
        <dbReference type="Proteomes" id="UP000236291"/>
    </source>
</evidence>
<reference evidence="1 2" key="1">
    <citation type="journal article" date="2014" name="Am. J. Bot.">
        <title>Genome assembly and annotation for red clover (Trifolium pratense; Fabaceae).</title>
        <authorList>
            <person name="Istvanek J."/>
            <person name="Jaros M."/>
            <person name="Krenek A."/>
            <person name="Repkova J."/>
        </authorList>
    </citation>
    <scope>NUCLEOTIDE SEQUENCE [LARGE SCALE GENOMIC DNA]</scope>
    <source>
        <strain evidence="2">cv. Tatra</strain>
        <tissue evidence="1">Young leaves</tissue>
    </source>
</reference>
<organism evidence="1 2">
    <name type="scientific">Trifolium pratense</name>
    <name type="common">Red clover</name>
    <dbReference type="NCBI Taxonomy" id="57577"/>
    <lineage>
        <taxon>Eukaryota</taxon>
        <taxon>Viridiplantae</taxon>
        <taxon>Streptophyta</taxon>
        <taxon>Embryophyta</taxon>
        <taxon>Tracheophyta</taxon>
        <taxon>Spermatophyta</taxon>
        <taxon>Magnoliopsida</taxon>
        <taxon>eudicotyledons</taxon>
        <taxon>Gunneridae</taxon>
        <taxon>Pentapetalae</taxon>
        <taxon>rosids</taxon>
        <taxon>fabids</taxon>
        <taxon>Fabales</taxon>
        <taxon>Fabaceae</taxon>
        <taxon>Papilionoideae</taxon>
        <taxon>50 kb inversion clade</taxon>
        <taxon>NPAAA clade</taxon>
        <taxon>Hologalegina</taxon>
        <taxon>IRL clade</taxon>
        <taxon>Trifolieae</taxon>
        <taxon>Trifolium</taxon>
    </lineage>
</organism>
<gene>
    <name evidence="1" type="ORF">L195_g064325</name>
</gene>
<reference evidence="1 2" key="2">
    <citation type="journal article" date="2017" name="Front. Plant Sci.">
        <title>Gene Classification and Mining of Molecular Markers Useful in Red Clover (Trifolium pratense) Breeding.</title>
        <authorList>
            <person name="Istvanek J."/>
            <person name="Dluhosova J."/>
            <person name="Dluhos P."/>
            <person name="Patkova L."/>
            <person name="Nedelnik J."/>
            <person name="Repkova J."/>
        </authorList>
    </citation>
    <scope>NUCLEOTIDE SEQUENCE [LARGE SCALE GENOMIC DNA]</scope>
    <source>
        <strain evidence="2">cv. Tatra</strain>
        <tissue evidence="1">Young leaves</tissue>
    </source>
</reference>
<protein>
    <submittedName>
        <fullName evidence="1">Uncharacterized protein</fullName>
    </submittedName>
</protein>